<dbReference type="GO" id="GO:0008821">
    <property type="term" value="F:crossover junction DNA endonuclease activity"/>
    <property type="evidence" value="ECO:0007669"/>
    <property type="project" value="InterPro"/>
</dbReference>
<dbReference type="GO" id="GO:0006281">
    <property type="term" value="P:DNA repair"/>
    <property type="evidence" value="ECO:0007669"/>
    <property type="project" value="UniProtKB-ARBA"/>
</dbReference>
<dbReference type="Gene3D" id="3.40.50.1010">
    <property type="entry name" value="5'-nuclease"/>
    <property type="match status" value="1"/>
</dbReference>
<dbReference type="AlphaFoldDB" id="A0AA35NH09"/>
<evidence type="ECO:0000259" key="2">
    <source>
        <dbReference type="SMART" id="SM00484"/>
    </source>
</evidence>
<reference evidence="3" key="1">
    <citation type="submission" date="2022-10" db="EMBL/GenBank/DDBJ databases">
        <authorList>
            <person name="Byrne P K."/>
        </authorList>
    </citation>
    <scope>NUCLEOTIDE SEQUENCE</scope>
    <source>
        <strain evidence="3">IFO1815</strain>
    </source>
</reference>
<dbReference type="CDD" id="cd09870">
    <property type="entry name" value="PIN_YEN1"/>
    <property type="match status" value="1"/>
</dbReference>
<dbReference type="GO" id="GO:0005737">
    <property type="term" value="C:cytoplasm"/>
    <property type="evidence" value="ECO:0007669"/>
    <property type="project" value="TreeGrafter"/>
</dbReference>
<dbReference type="CDD" id="cd09906">
    <property type="entry name" value="H3TH_YEN1"/>
    <property type="match status" value="1"/>
</dbReference>
<dbReference type="GeneID" id="80917719"/>
<accession>A0AA35NH09</accession>
<feature type="region of interest" description="Disordered" evidence="1">
    <location>
        <begin position="496"/>
        <end position="515"/>
    </location>
</feature>
<dbReference type="Proteomes" id="UP001161438">
    <property type="component" value="Chromosome 5"/>
</dbReference>
<dbReference type="GO" id="GO:0008409">
    <property type="term" value="F:5'-3' exonuclease activity"/>
    <property type="evidence" value="ECO:0007669"/>
    <property type="project" value="TreeGrafter"/>
</dbReference>
<dbReference type="SUPFAM" id="SSF47807">
    <property type="entry name" value="5' to 3' exonuclease, C-terminal subdomain"/>
    <property type="match status" value="1"/>
</dbReference>
<name>A0AA35NH09_SACMI</name>
<keyword evidence="4" id="KW-1185">Reference proteome</keyword>
<dbReference type="RefSeq" id="XP_056081623.1">
    <property type="nucleotide sequence ID" value="XM_056221876.1"/>
</dbReference>
<dbReference type="PANTHER" id="PTHR11081:SF72">
    <property type="entry name" value="HOLLIDAY JUNCTION RESOLVASE YEN1"/>
    <property type="match status" value="1"/>
</dbReference>
<dbReference type="GO" id="GO:0005634">
    <property type="term" value="C:nucleus"/>
    <property type="evidence" value="ECO:0007669"/>
    <property type="project" value="TreeGrafter"/>
</dbReference>
<evidence type="ECO:0000313" key="4">
    <source>
        <dbReference type="Proteomes" id="UP001161438"/>
    </source>
</evidence>
<feature type="region of interest" description="Disordered" evidence="1">
    <location>
        <begin position="57"/>
        <end position="86"/>
    </location>
</feature>
<protein>
    <recommendedName>
        <fullName evidence="2">XPG-I domain-containing protein</fullName>
    </recommendedName>
</protein>
<dbReference type="InterPro" id="IPR029060">
    <property type="entry name" value="PIN-like_dom_sf"/>
</dbReference>
<dbReference type="InterPro" id="IPR006084">
    <property type="entry name" value="XPG/Rad2"/>
</dbReference>
<proteinExistence type="predicted"/>
<dbReference type="InterPro" id="IPR006086">
    <property type="entry name" value="XPG-I_dom"/>
</dbReference>
<dbReference type="PRINTS" id="PR00853">
    <property type="entry name" value="XPGRADSUPER"/>
</dbReference>
<sequence>MGVPQIWEFLKPHLQDSRIPLRKFIIDFNESQKRPPRIAIDAYGWLFECGFIQNSDMKSRSRSRSPMRSPRNSDIETTQEHHGNRNYRSTGKAVINFLSRLKELLSLNLEFLLVFDGTMKPSFKKKFNMESIATYYDDEKEYYSNWKQHIENHKIYGNCQGLSASSVPGFLSLVRQLLDLMNISYVLACGEGEAQCVWLQVSGAVDFVLSNDSDTLIFGGERILRNYSKFYNDFGPTSITSHSPSRHYDSKEPFITIVDLSRINQVARRKFDRISLLFFSVLLGADYNHGIKGLGKHKSLQLAQCKNPNFSMEFYDIFKDFKIEDPESENLRRSRYSTFQETLYSYCKDHSVQLFGRNYSGLLNQGSFEGWPSTVAIMHYFHPIVQPHFDEEVFNDRFVNMTGNGNYRKINFNRLKCFLQSLRLPQISNFDKWFHDTMHEMFLLREFLSYDEPDSIGKGNMRITEEKTVNIDGDKFHIACFKIRYTTFLPEIPISSQSLSKSNNSPSRSKSPTRRQADIIDYPNSLWLPKYLIPQSHPLVVQYYETQQTVLKGKKGNKTKKTGSWQKNNLDDFLRKHASPIKNIQKLDESKKQILKPVKKRLFVDTDEDTSLEEIPAPIVSTATDKHSDFNDDNDDSLIFVDEVTNSQTILDNSPSKRFWDLTQDEPTEAGKTVMEVSPIKKSRIGSDEKNVPPSITCSKSDLITSTANVHLRSPKMLSSNVTGLRLKRENSSVLDQLVTDAQETINRFVAYDSDSSSSIE</sequence>
<feature type="domain" description="XPG-I" evidence="2">
    <location>
        <begin position="179"/>
        <end position="260"/>
    </location>
</feature>
<dbReference type="Pfam" id="PF00867">
    <property type="entry name" value="XPG_I"/>
    <property type="match status" value="1"/>
</dbReference>
<dbReference type="EMBL" id="OX365761">
    <property type="protein sequence ID" value="CAI4038508.1"/>
    <property type="molecule type" value="Genomic_DNA"/>
</dbReference>
<gene>
    <name evidence="3" type="primary">SMKI05G1190</name>
    <name evidence="3" type="ORF">SMKI_05G1190</name>
</gene>
<feature type="compositionally biased region" description="Low complexity" evidence="1">
    <location>
        <begin position="496"/>
        <end position="510"/>
    </location>
</feature>
<evidence type="ECO:0000256" key="1">
    <source>
        <dbReference type="SAM" id="MobiDB-lite"/>
    </source>
</evidence>
<dbReference type="GO" id="GO:0017108">
    <property type="term" value="F:5'-flap endonuclease activity"/>
    <property type="evidence" value="ECO:0007669"/>
    <property type="project" value="TreeGrafter"/>
</dbReference>
<feature type="compositionally biased region" description="Basic and acidic residues" evidence="1">
    <location>
        <begin position="71"/>
        <end position="83"/>
    </location>
</feature>
<evidence type="ECO:0000313" key="3">
    <source>
        <dbReference type="EMBL" id="CAI4038508.1"/>
    </source>
</evidence>
<dbReference type="InterPro" id="IPR037316">
    <property type="entry name" value="Yen1_H3TH"/>
</dbReference>
<dbReference type="PANTHER" id="PTHR11081">
    <property type="entry name" value="FLAP ENDONUCLEASE FAMILY MEMBER"/>
    <property type="match status" value="1"/>
</dbReference>
<dbReference type="SMART" id="SM00484">
    <property type="entry name" value="XPGI"/>
    <property type="match status" value="1"/>
</dbReference>
<organism evidence="3 4">
    <name type="scientific">Saccharomyces mikatae IFO 1815</name>
    <dbReference type="NCBI Taxonomy" id="226126"/>
    <lineage>
        <taxon>Eukaryota</taxon>
        <taxon>Fungi</taxon>
        <taxon>Dikarya</taxon>
        <taxon>Ascomycota</taxon>
        <taxon>Saccharomycotina</taxon>
        <taxon>Saccharomycetes</taxon>
        <taxon>Saccharomycetales</taxon>
        <taxon>Saccharomycetaceae</taxon>
        <taxon>Saccharomyces</taxon>
    </lineage>
</organism>
<dbReference type="InterPro" id="IPR036279">
    <property type="entry name" value="5-3_exonuclease_C_sf"/>
</dbReference>
<dbReference type="SUPFAM" id="SSF88723">
    <property type="entry name" value="PIN domain-like"/>
    <property type="match status" value="1"/>
</dbReference>